<reference evidence="2" key="1">
    <citation type="submission" date="2020-02" db="EMBL/GenBank/DDBJ databases">
        <authorList>
            <person name="Meier V. D."/>
        </authorList>
    </citation>
    <scope>NUCLEOTIDE SEQUENCE</scope>
    <source>
        <strain evidence="2">AVDCRST_MAG19</strain>
    </source>
</reference>
<feature type="compositionally biased region" description="Basic residues" evidence="1">
    <location>
        <begin position="34"/>
        <end position="43"/>
    </location>
</feature>
<dbReference type="AlphaFoldDB" id="A0A6J4VBX9"/>
<protein>
    <submittedName>
        <fullName evidence="2">Uncharacterized protein</fullName>
    </submittedName>
</protein>
<name>A0A6J4VBX9_9BACT</name>
<organism evidence="2">
    <name type="scientific">uncultured Thermomicrobiales bacterium</name>
    <dbReference type="NCBI Taxonomy" id="1645740"/>
    <lineage>
        <taxon>Bacteria</taxon>
        <taxon>Pseudomonadati</taxon>
        <taxon>Thermomicrobiota</taxon>
        <taxon>Thermomicrobia</taxon>
        <taxon>Thermomicrobiales</taxon>
        <taxon>environmental samples</taxon>
    </lineage>
</organism>
<sequence>MLAPSEPRPRRRSGRQMRGPIVAPTRRIPSVAAGHRRRPQFRR</sequence>
<feature type="region of interest" description="Disordered" evidence="1">
    <location>
        <begin position="1"/>
        <end position="43"/>
    </location>
</feature>
<gene>
    <name evidence="2" type="ORF">AVDCRST_MAG19-3239</name>
</gene>
<accession>A0A6J4VBX9</accession>
<proteinExistence type="predicted"/>
<evidence type="ECO:0000313" key="2">
    <source>
        <dbReference type="EMBL" id="CAA9575074.1"/>
    </source>
</evidence>
<evidence type="ECO:0000256" key="1">
    <source>
        <dbReference type="SAM" id="MobiDB-lite"/>
    </source>
</evidence>
<dbReference type="EMBL" id="CADCWL010000175">
    <property type="protein sequence ID" value="CAA9575074.1"/>
    <property type="molecule type" value="Genomic_DNA"/>
</dbReference>